<evidence type="ECO:0000256" key="5">
    <source>
        <dbReference type="ARBA" id="ARBA00079398"/>
    </source>
</evidence>
<dbReference type="PRINTS" id="PR00297">
    <property type="entry name" value="CHAPERONIN10"/>
</dbReference>
<dbReference type="GO" id="GO:0051087">
    <property type="term" value="F:protein-folding chaperone binding"/>
    <property type="evidence" value="ECO:0007669"/>
    <property type="project" value="TreeGrafter"/>
</dbReference>
<dbReference type="GO" id="GO:0046872">
    <property type="term" value="F:metal ion binding"/>
    <property type="evidence" value="ECO:0007669"/>
    <property type="project" value="TreeGrafter"/>
</dbReference>
<keyword evidence="2 6" id="KW-0143">Chaperone</keyword>
<dbReference type="SUPFAM" id="SSF50129">
    <property type="entry name" value="GroES-like"/>
    <property type="match status" value="2"/>
</dbReference>
<dbReference type="EMBL" id="LGRX02003425">
    <property type="protein sequence ID" value="KAK3282244.1"/>
    <property type="molecule type" value="Genomic_DNA"/>
</dbReference>
<evidence type="ECO:0000256" key="1">
    <source>
        <dbReference type="ARBA" id="ARBA00006975"/>
    </source>
</evidence>
<dbReference type="HAMAP" id="MF_00580">
    <property type="entry name" value="CH10"/>
    <property type="match status" value="1"/>
</dbReference>
<dbReference type="CDD" id="cd00320">
    <property type="entry name" value="cpn10"/>
    <property type="match status" value="2"/>
</dbReference>
<dbReference type="FunFam" id="2.30.33.40:FF:000001">
    <property type="entry name" value="10 kDa chaperonin"/>
    <property type="match status" value="1"/>
</dbReference>
<dbReference type="Pfam" id="PF00166">
    <property type="entry name" value="Cpn10"/>
    <property type="match status" value="2"/>
</dbReference>
<dbReference type="Gene3D" id="2.30.33.40">
    <property type="entry name" value="GroES chaperonin"/>
    <property type="match status" value="2"/>
</dbReference>
<comment type="caution">
    <text evidence="7">The sequence shown here is derived from an EMBL/GenBank/DDBJ whole genome shotgun (WGS) entry which is preliminary data.</text>
</comment>
<gene>
    <name evidence="7" type="ORF">CYMTET_10008</name>
</gene>
<proteinExistence type="inferred from homology"/>
<evidence type="ECO:0000256" key="2">
    <source>
        <dbReference type="ARBA" id="ARBA00023186"/>
    </source>
</evidence>
<reference evidence="7 8" key="1">
    <citation type="journal article" date="2015" name="Genome Biol. Evol.">
        <title>Comparative Genomics of a Bacterivorous Green Alga Reveals Evolutionary Causalities and Consequences of Phago-Mixotrophic Mode of Nutrition.</title>
        <authorList>
            <person name="Burns J.A."/>
            <person name="Paasch A."/>
            <person name="Narechania A."/>
            <person name="Kim E."/>
        </authorList>
    </citation>
    <scope>NUCLEOTIDE SEQUENCE [LARGE SCALE GENOMIC DNA]</scope>
    <source>
        <strain evidence="7 8">PLY_AMNH</strain>
    </source>
</reference>
<dbReference type="GO" id="GO:0044183">
    <property type="term" value="F:protein folding chaperone"/>
    <property type="evidence" value="ECO:0007669"/>
    <property type="project" value="InterPro"/>
</dbReference>
<evidence type="ECO:0000313" key="7">
    <source>
        <dbReference type="EMBL" id="KAK3282244.1"/>
    </source>
</evidence>
<evidence type="ECO:0000256" key="4">
    <source>
        <dbReference type="ARBA" id="ARBA00073031"/>
    </source>
</evidence>
<dbReference type="PROSITE" id="PS00681">
    <property type="entry name" value="CHAPERONINS_CPN10"/>
    <property type="match status" value="1"/>
</dbReference>
<dbReference type="InterPro" id="IPR037124">
    <property type="entry name" value="Chaperonin_GroES_sf"/>
</dbReference>
<dbReference type="AlphaFoldDB" id="A0AAE0LEX0"/>
<organism evidence="7 8">
    <name type="scientific">Cymbomonas tetramitiformis</name>
    <dbReference type="NCBI Taxonomy" id="36881"/>
    <lineage>
        <taxon>Eukaryota</taxon>
        <taxon>Viridiplantae</taxon>
        <taxon>Chlorophyta</taxon>
        <taxon>Pyramimonadophyceae</taxon>
        <taxon>Pyramimonadales</taxon>
        <taxon>Pyramimonadaceae</taxon>
        <taxon>Cymbomonas</taxon>
    </lineage>
</organism>
<sequence>MATQMYTTIPKPGMLSQSKQTFKRICSPSTISTARFQGRRQNVILAASALPPQYSTVKPVGDRIVVKVEKKAQVTSGGVFLAQTTTEGPSTGEIVSLGTGEVTLSLGDKVLYSKFAGTEVELGGSTHVILKQDDCVGTMAGDVSSLKPLDDRILIKCQEVEDTTSGGLILTEAAKEKPLTGEVIAVGPGKKDGDSQLVSVGSTVLYKQFSGVELEDEDKQQYIVVKQADVLASLS</sequence>
<dbReference type="InterPro" id="IPR018369">
    <property type="entry name" value="Chaprnonin_Cpn10_CS"/>
</dbReference>
<comment type="similarity">
    <text evidence="1 6">Belongs to the GroES chaperonin family.</text>
</comment>
<keyword evidence="8" id="KW-1185">Reference proteome</keyword>
<dbReference type="PANTHER" id="PTHR10772">
    <property type="entry name" value="10 KDA HEAT SHOCK PROTEIN"/>
    <property type="match status" value="1"/>
</dbReference>
<evidence type="ECO:0000313" key="8">
    <source>
        <dbReference type="Proteomes" id="UP001190700"/>
    </source>
</evidence>
<dbReference type="GO" id="GO:0005524">
    <property type="term" value="F:ATP binding"/>
    <property type="evidence" value="ECO:0007669"/>
    <property type="project" value="InterPro"/>
</dbReference>
<dbReference type="PANTHER" id="PTHR10772:SF63">
    <property type="entry name" value="20 KDA CHAPERONIN, CHLOROPLASTIC"/>
    <property type="match status" value="1"/>
</dbReference>
<dbReference type="SMART" id="SM00883">
    <property type="entry name" value="Cpn10"/>
    <property type="match status" value="2"/>
</dbReference>
<evidence type="ECO:0000256" key="3">
    <source>
        <dbReference type="ARBA" id="ARBA00031971"/>
    </source>
</evidence>
<dbReference type="InterPro" id="IPR011032">
    <property type="entry name" value="GroES-like_sf"/>
</dbReference>
<dbReference type="Proteomes" id="UP001190700">
    <property type="component" value="Unassembled WGS sequence"/>
</dbReference>
<name>A0AAE0LEX0_9CHLO</name>
<accession>A0AAE0LEX0</accession>
<protein>
    <recommendedName>
        <fullName evidence="4">20 kDa chaperonin, chloroplastic</fullName>
    </recommendedName>
    <alternativeName>
        <fullName evidence="3">Chaperonin 10</fullName>
    </alternativeName>
    <alternativeName>
        <fullName evidence="5">Protein Cpn21</fullName>
    </alternativeName>
</protein>
<dbReference type="GO" id="GO:0051082">
    <property type="term" value="F:unfolded protein binding"/>
    <property type="evidence" value="ECO:0007669"/>
    <property type="project" value="TreeGrafter"/>
</dbReference>
<dbReference type="InterPro" id="IPR020818">
    <property type="entry name" value="Chaperonin_GroES"/>
</dbReference>
<evidence type="ECO:0000256" key="6">
    <source>
        <dbReference type="RuleBase" id="RU003479"/>
    </source>
</evidence>